<dbReference type="Proteomes" id="UP001497444">
    <property type="component" value="Chromosome 3"/>
</dbReference>
<dbReference type="SUPFAM" id="SSF56112">
    <property type="entry name" value="Protein kinase-like (PK-like)"/>
    <property type="match status" value="1"/>
</dbReference>
<reference evidence="1" key="1">
    <citation type="submission" date="2024-02" db="EMBL/GenBank/DDBJ databases">
        <authorList>
            <consortium name="ELIXIR-Norway"/>
            <consortium name="Elixir Norway"/>
        </authorList>
    </citation>
    <scope>NUCLEOTIDE SEQUENCE</scope>
</reference>
<accession>A0ABP0WVD7</accession>
<gene>
    <name evidence="1" type="ORF">CSSPJE1EN1_LOCUS16295</name>
</gene>
<evidence type="ECO:0008006" key="3">
    <source>
        <dbReference type="Google" id="ProtNLM"/>
    </source>
</evidence>
<name>A0ABP0WVD7_9BRYO</name>
<keyword evidence="2" id="KW-1185">Reference proteome</keyword>
<sequence length="242" mass="27155">MAPNFLILARKAIGEALDLTSGENEQLLKLNKLQCKYVAHKLSETREVLQSVESTTGSSGAFELCIVTLKELYRVVTNALSLIQDCYGEQWLRAAIRKRSDMHSEDFAEAATAETLPSLLWKVLPRDLSVLRFFENVNETEWVGEKYAMEVFRDVGSEGVKQEFEILASLCHPHVLRLVCWSEDRRRDDCSLVMELMKEDLQSFLMKLSDDSGSNLSHDTPAFGPCSSGSYASSCTGIKIFA</sequence>
<proteinExistence type="predicted"/>
<organism evidence="1 2">
    <name type="scientific">Sphagnum jensenii</name>
    <dbReference type="NCBI Taxonomy" id="128206"/>
    <lineage>
        <taxon>Eukaryota</taxon>
        <taxon>Viridiplantae</taxon>
        <taxon>Streptophyta</taxon>
        <taxon>Embryophyta</taxon>
        <taxon>Bryophyta</taxon>
        <taxon>Sphagnophytina</taxon>
        <taxon>Sphagnopsida</taxon>
        <taxon>Sphagnales</taxon>
        <taxon>Sphagnaceae</taxon>
        <taxon>Sphagnum</taxon>
    </lineage>
</organism>
<evidence type="ECO:0000313" key="2">
    <source>
        <dbReference type="Proteomes" id="UP001497444"/>
    </source>
</evidence>
<dbReference type="Gene3D" id="1.10.510.10">
    <property type="entry name" value="Transferase(Phosphotransferase) domain 1"/>
    <property type="match status" value="1"/>
</dbReference>
<evidence type="ECO:0000313" key="1">
    <source>
        <dbReference type="EMBL" id="CAK9270817.1"/>
    </source>
</evidence>
<dbReference type="InterPro" id="IPR011009">
    <property type="entry name" value="Kinase-like_dom_sf"/>
</dbReference>
<protein>
    <recommendedName>
        <fullName evidence="3">Serine-threonine/tyrosine-protein kinase catalytic domain-containing protein</fullName>
    </recommendedName>
</protein>
<dbReference type="EMBL" id="OZ020098">
    <property type="protein sequence ID" value="CAK9270817.1"/>
    <property type="molecule type" value="Genomic_DNA"/>
</dbReference>